<dbReference type="RefSeq" id="WP_260727271.1">
    <property type="nucleotide sequence ID" value="NZ_BAAABS010000033.1"/>
</dbReference>
<dbReference type="InterPro" id="IPR005358">
    <property type="entry name" value="Puta_zinc/iron-chelating_dom"/>
</dbReference>
<sequence length="164" mass="18408">MTIHETLDAIYAELPAIECRGQCHDSCTNIDMTGVERRRIVQVAGVTIPRRTVHDPVMPCPALTMFKRCSVYEIRPLICRLWGLTRVMRCSYGCVPEGGYLPEPVALEYIARVHEAAGEHDRAAEIRAGLADGSLAAWEARQRAAANWREFNEVRDQRRAEAAS</sequence>
<evidence type="ECO:0000313" key="1">
    <source>
        <dbReference type="EMBL" id="UWZ37909.1"/>
    </source>
</evidence>
<dbReference type="Proteomes" id="UP001058271">
    <property type="component" value="Chromosome"/>
</dbReference>
<dbReference type="EMBL" id="CP073721">
    <property type="protein sequence ID" value="UWZ37909.1"/>
    <property type="molecule type" value="Genomic_DNA"/>
</dbReference>
<organism evidence="1 2">
    <name type="scientific">Dactylosporangium roseum</name>
    <dbReference type="NCBI Taxonomy" id="47989"/>
    <lineage>
        <taxon>Bacteria</taxon>
        <taxon>Bacillati</taxon>
        <taxon>Actinomycetota</taxon>
        <taxon>Actinomycetes</taxon>
        <taxon>Micromonosporales</taxon>
        <taxon>Micromonosporaceae</taxon>
        <taxon>Dactylosporangium</taxon>
    </lineage>
</organism>
<reference evidence="1" key="1">
    <citation type="submission" date="2021-04" db="EMBL/GenBank/DDBJ databases">
        <title>Biosynthetic gene clusters of Dactylosporangioum roseum.</title>
        <authorList>
            <person name="Hartkoorn R.C."/>
            <person name="Beaudoing E."/>
            <person name="Hot D."/>
            <person name="Moureu S."/>
        </authorList>
    </citation>
    <scope>NUCLEOTIDE SEQUENCE</scope>
    <source>
        <strain evidence="1">NRRL B-16295</strain>
    </source>
</reference>
<gene>
    <name evidence="1" type="ORF">Drose_06430</name>
</gene>
<evidence type="ECO:0000313" key="2">
    <source>
        <dbReference type="Proteomes" id="UP001058271"/>
    </source>
</evidence>
<dbReference type="Pfam" id="PF03692">
    <property type="entry name" value="CxxCxxCC"/>
    <property type="match status" value="1"/>
</dbReference>
<proteinExistence type="predicted"/>
<name>A0ABY5Z8D5_9ACTN</name>
<protein>
    <submittedName>
        <fullName evidence="1">YkgJ family cysteine cluster protein</fullName>
    </submittedName>
</protein>
<keyword evidence="2" id="KW-1185">Reference proteome</keyword>
<accession>A0ABY5Z8D5</accession>